<evidence type="ECO:0000313" key="2">
    <source>
        <dbReference type="EMBL" id="CAJ1387648.1"/>
    </source>
</evidence>
<reference evidence="2" key="1">
    <citation type="submission" date="2023-08" db="EMBL/GenBank/DDBJ databases">
        <authorList>
            <person name="Chen Y."/>
            <person name="Shah S."/>
            <person name="Dougan E. K."/>
            <person name="Thang M."/>
            <person name="Chan C."/>
        </authorList>
    </citation>
    <scope>NUCLEOTIDE SEQUENCE</scope>
</reference>
<feature type="compositionally biased region" description="Gly residues" evidence="1">
    <location>
        <begin position="897"/>
        <end position="909"/>
    </location>
</feature>
<protein>
    <submittedName>
        <fullName evidence="2">Uncharacterized protein</fullName>
    </submittedName>
</protein>
<comment type="caution">
    <text evidence="2">The sequence shown here is derived from an EMBL/GenBank/DDBJ whole genome shotgun (WGS) entry which is preliminary data.</text>
</comment>
<proteinExistence type="predicted"/>
<sequence>MGDIIDVVNDMSLALGALANHIVPLAFVFDAGSGSPPGPAPAAFCTAMAPKKAAKVKAKSKAAAAQSAADGDDIMAAPDVNHQCNVDYLAKVQDAWATINGHPLFENLSCRDPLQIEDFYFGGKVAPLRYPENLIIAVSSDQVKEGNMMTQRGAMESVSPPELLHAFILCVAELIDAKVSDSALESWLRVILTTMCVFEMLETADARSARSDTLREVAVTNFNGIAWTVIQKVYHLGLFKARKERDMGSLAAEKVAALYNEDSEAVTDSFVDQAMTVWNRMLSHKEIAEVVLSMDFEFGHDAPLAGIECLLWTLRCIQQYFACGYLVRGEATTRGLAGHGSNPGWVAFLMYKQELLDYLTSGFIDGVIADAEKRKAIRQVLSNHQTHHTLFGWPKDKEQPDLTWHSSWLESERSALLLAEACVYTNAHDHVLKQALKNRKTPAEALAYGGLEELVKDALSSRRSPSTLTRRRRLPAQVVLPGTAPAPSSEVPEHILATCLEDLETAEEKILKYKAMAMNLVKQRVKLLVEPSSENAFATMIADAEIGKVRGSESRRVIAIYDNKRCGEAMTAPHLRVPPFRKEHAQKVVRAFIQCRGSAELHDGDLMFFFDAGRHGNDRAFSGLFATEDNKRIAHEKRVFFLSSSEESMRLRRTLVRGLGSLHQVEMLHVFSRSTLDMPEVKHPIYPGSSSGDLIGPINLERFQDRSWQVTAIWEKRKMLGGFRIAVGGLSGDASESAKRTQFKRSELKRKPAGTADDNVLYEPFCYHGLPPEYYVDMLAVWSPRAIIDFTASDMTAAFVRLEARVPYLGITFTEQHMLQGYKHLADLVFEAMCKESSPLHDPKLSALLKPKTDPQTKKRPRAKKAPAPADGEDDDEHGPGGDSGSDDAGGEPEVAGGEGGKGGNGNGGPEAKPKPKKRSEADGWHWRWRFLAVLALAALAAMAS</sequence>
<keyword evidence="3" id="KW-1185">Reference proteome</keyword>
<evidence type="ECO:0000256" key="1">
    <source>
        <dbReference type="SAM" id="MobiDB-lite"/>
    </source>
</evidence>
<feature type="region of interest" description="Disordered" evidence="1">
    <location>
        <begin position="841"/>
        <end position="923"/>
    </location>
</feature>
<dbReference type="Proteomes" id="UP001178507">
    <property type="component" value="Unassembled WGS sequence"/>
</dbReference>
<accession>A0AA36IJ14</accession>
<gene>
    <name evidence="2" type="ORF">EVOR1521_LOCUS13675</name>
</gene>
<evidence type="ECO:0000313" key="3">
    <source>
        <dbReference type="Proteomes" id="UP001178507"/>
    </source>
</evidence>
<organism evidence="2 3">
    <name type="scientific">Effrenium voratum</name>
    <dbReference type="NCBI Taxonomy" id="2562239"/>
    <lineage>
        <taxon>Eukaryota</taxon>
        <taxon>Sar</taxon>
        <taxon>Alveolata</taxon>
        <taxon>Dinophyceae</taxon>
        <taxon>Suessiales</taxon>
        <taxon>Symbiodiniaceae</taxon>
        <taxon>Effrenium</taxon>
    </lineage>
</organism>
<dbReference type="AlphaFoldDB" id="A0AA36IJ14"/>
<name>A0AA36IJ14_9DINO</name>
<dbReference type="EMBL" id="CAUJNA010001551">
    <property type="protein sequence ID" value="CAJ1387648.1"/>
    <property type="molecule type" value="Genomic_DNA"/>
</dbReference>